<dbReference type="InterPro" id="IPR027434">
    <property type="entry name" value="Homing_endonucl"/>
</dbReference>
<dbReference type="GO" id="GO:0005739">
    <property type="term" value="C:mitochondrion"/>
    <property type="evidence" value="ECO:0007669"/>
    <property type="project" value="UniProtKB-ARBA"/>
</dbReference>
<feature type="domain" description="Homing endonuclease LAGLIDADG" evidence="1">
    <location>
        <begin position="14"/>
        <end position="76"/>
    </location>
</feature>
<proteinExistence type="predicted"/>
<organism evidence="2 3">
    <name type="scientific">Gibberella zeae</name>
    <name type="common">Wheat head blight fungus</name>
    <name type="synonym">Fusarium graminearum</name>
    <dbReference type="NCBI Taxonomy" id="5518"/>
    <lineage>
        <taxon>Eukaryota</taxon>
        <taxon>Fungi</taxon>
        <taxon>Dikarya</taxon>
        <taxon>Ascomycota</taxon>
        <taxon>Pezizomycotina</taxon>
        <taxon>Sordariomycetes</taxon>
        <taxon>Hypocreomycetidae</taxon>
        <taxon>Hypocreales</taxon>
        <taxon>Nectriaceae</taxon>
        <taxon>Fusarium</taxon>
    </lineage>
</organism>
<dbReference type="GO" id="GO:0004519">
    <property type="term" value="F:endonuclease activity"/>
    <property type="evidence" value="ECO:0007669"/>
    <property type="project" value="InterPro"/>
</dbReference>
<dbReference type="PANTHER" id="PTHR36181">
    <property type="entry name" value="INTRON-ENCODED ENDONUCLEASE AI3-RELATED"/>
    <property type="match status" value="1"/>
</dbReference>
<evidence type="ECO:0000313" key="3">
    <source>
        <dbReference type="Proteomes" id="UP000746612"/>
    </source>
</evidence>
<protein>
    <recommendedName>
        <fullName evidence="1">Homing endonuclease LAGLIDADG domain-containing protein</fullName>
    </recommendedName>
</protein>
<dbReference type="SUPFAM" id="SSF55608">
    <property type="entry name" value="Homing endonucleases"/>
    <property type="match status" value="1"/>
</dbReference>
<name>A0A9N8WXX8_GIBZA</name>
<evidence type="ECO:0000313" key="2">
    <source>
        <dbReference type="EMBL" id="CAG2007185.1"/>
    </source>
</evidence>
<gene>
    <name evidence="2" type="ORF">MDCFG202_LOCUS537512</name>
</gene>
<evidence type="ECO:0000259" key="1">
    <source>
        <dbReference type="Pfam" id="PF00961"/>
    </source>
</evidence>
<sequence>MRSYSKQHIIKTFYIDLADLLMLKLGFGRVVEESSRNSCSFIVEDSLNINKLCDIFKQFPLHTSKKLDFISFNEVVIIKAKNKVLSETDIAKIISIKNSMNSKREVFTYDTSKSQIIINPN</sequence>
<dbReference type="Gene3D" id="3.10.28.10">
    <property type="entry name" value="Homing endonucleases"/>
    <property type="match status" value="1"/>
</dbReference>
<dbReference type="PANTHER" id="PTHR36181:SF3">
    <property type="entry name" value="INTRON-ENCODED DNA ENDONUCLEASE AI5 BETA"/>
    <property type="match status" value="1"/>
</dbReference>
<dbReference type="Proteomes" id="UP000746612">
    <property type="component" value="Unassembled WGS sequence"/>
</dbReference>
<dbReference type="InterPro" id="IPR051289">
    <property type="entry name" value="LAGLIDADG_Endonuclease"/>
</dbReference>
<dbReference type="AlphaFoldDB" id="A0A9N8WXX8"/>
<dbReference type="Pfam" id="PF00961">
    <property type="entry name" value="LAGLIDADG_1"/>
    <property type="match status" value="1"/>
</dbReference>
<comment type="caution">
    <text evidence="2">The sequence shown here is derived from an EMBL/GenBank/DDBJ whole genome shotgun (WGS) entry which is preliminary data.</text>
</comment>
<dbReference type="InterPro" id="IPR004860">
    <property type="entry name" value="LAGLIDADG_dom"/>
</dbReference>
<reference evidence="2" key="1">
    <citation type="submission" date="2021-03" db="EMBL/GenBank/DDBJ databases">
        <authorList>
            <person name="Alouane T."/>
            <person name="Langin T."/>
            <person name="Bonhomme L."/>
        </authorList>
    </citation>
    <scope>NUCLEOTIDE SEQUENCE</scope>
    <source>
        <strain evidence="2">MDC_Fg202</strain>
    </source>
</reference>
<dbReference type="EMBL" id="CAJPIJ010000186">
    <property type="protein sequence ID" value="CAG2007185.1"/>
    <property type="molecule type" value="Genomic_DNA"/>
</dbReference>
<accession>A0A9N8WXX8</accession>